<protein>
    <submittedName>
        <fullName evidence="1">Carboxylic acid transporter</fullName>
    </submittedName>
</protein>
<reference evidence="1" key="1">
    <citation type="submission" date="2022-09" db="EMBL/GenBank/DDBJ databases">
        <title>A Global Phylogenomic Analysis of the Shiitake Genus Lentinula.</title>
        <authorList>
            <consortium name="DOE Joint Genome Institute"/>
            <person name="Sierra-Patev S."/>
            <person name="Min B."/>
            <person name="Naranjo-Ortiz M."/>
            <person name="Looney B."/>
            <person name="Konkel Z."/>
            <person name="Slot J.C."/>
            <person name="Sakamoto Y."/>
            <person name="Steenwyk J.L."/>
            <person name="Rokas A."/>
            <person name="Carro J."/>
            <person name="Camarero S."/>
            <person name="Ferreira P."/>
            <person name="Molpeceres G."/>
            <person name="Ruiz-Duenas F.J."/>
            <person name="Serrano A."/>
            <person name="Henrissat B."/>
            <person name="Drula E."/>
            <person name="Hughes K.W."/>
            <person name="Mata J.L."/>
            <person name="Ishikawa N.K."/>
            <person name="Vargas-Isla R."/>
            <person name="Ushijima S."/>
            <person name="Smith C.A."/>
            <person name="Ahrendt S."/>
            <person name="Andreopoulos W."/>
            <person name="He G."/>
            <person name="Labutti K."/>
            <person name="Lipzen A."/>
            <person name="Ng V."/>
            <person name="Riley R."/>
            <person name="Sandor L."/>
            <person name="Barry K."/>
            <person name="Martinez A.T."/>
            <person name="Xiao Y."/>
            <person name="Gibbons J.G."/>
            <person name="Terashima K."/>
            <person name="Grigoriev I.V."/>
            <person name="Hibbett D.S."/>
        </authorList>
    </citation>
    <scope>NUCLEOTIDE SEQUENCE</scope>
    <source>
        <strain evidence="1">TMI1499</strain>
    </source>
</reference>
<sequence length="517" mass="56009">MASAILSILQTNAIHNLIPKREKTKTQKSLLKALVGLNARQWAEFGTGWLAWICDSIDFYSVSLSVTNLSTQFGKDTIDITRAITLTLLLRPVGAVLFGMISDRYGRKYPLALNLLLISCLELCAGFVQTYSEFLALRSLFGIAMGGIWGLAASTGLENLPVEARGLASGILQEGYAVGCLVAAIIDLYLVPEQPHSWRALFWCAAGISMFAAIVRLCLPESQVFLTARAYARIREESRGRRTHGLDRTKIFFNETRKMLRRHWILCIYAVVFMSGFNFLSHGSQDLFPTYIQISKGFSAHDATIMTIIGFCGAIMGGAVSGSISQYIGRRLSMILFVLLGALFIPLWILPNSFAGLAVGAFCVQFGLQGSWGAMAIHLAEMSPPAFRATFPGVVYQVGNMASSASAQIEAIGGSNLKTTISVPDSIANPTGQEVVPDYGRVQGILIGCVAAFTIIVTVVGPENHGYEFEKHRVAFEEGGADDDAVMIEEVPQEMVEAFAGKNDAMIVGNVSVSSSR</sequence>
<evidence type="ECO:0000313" key="2">
    <source>
        <dbReference type="Proteomes" id="UP001163835"/>
    </source>
</evidence>
<accession>A0ACC1TL27</accession>
<organism evidence="1 2">
    <name type="scientific">Lentinula aff. lateritia</name>
    <dbReference type="NCBI Taxonomy" id="2804960"/>
    <lineage>
        <taxon>Eukaryota</taxon>
        <taxon>Fungi</taxon>
        <taxon>Dikarya</taxon>
        <taxon>Basidiomycota</taxon>
        <taxon>Agaricomycotina</taxon>
        <taxon>Agaricomycetes</taxon>
        <taxon>Agaricomycetidae</taxon>
        <taxon>Agaricales</taxon>
        <taxon>Marasmiineae</taxon>
        <taxon>Omphalotaceae</taxon>
        <taxon>Lentinula</taxon>
    </lineage>
</organism>
<evidence type="ECO:0000313" key="1">
    <source>
        <dbReference type="EMBL" id="KAJ3805313.1"/>
    </source>
</evidence>
<gene>
    <name evidence="1" type="ORF">F5876DRAFT_52064</name>
</gene>
<proteinExistence type="predicted"/>
<comment type="caution">
    <text evidence="1">The sequence shown here is derived from an EMBL/GenBank/DDBJ whole genome shotgun (WGS) entry which is preliminary data.</text>
</comment>
<keyword evidence="2" id="KW-1185">Reference proteome</keyword>
<name>A0ACC1TL27_9AGAR</name>
<dbReference type="EMBL" id="MU795625">
    <property type="protein sequence ID" value="KAJ3805313.1"/>
    <property type="molecule type" value="Genomic_DNA"/>
</dbReference>
<dbReference type="Proteomes" id="UP001163835">
    <property type="component" value="Unassembled WGS sequence"/>
</dbReference>